<comment type="caution">
    <text evidence="2">The sequence shown here is derived from an EMBL/GenBank/DDBJ whole genome shotgun (WGS) entry which is preliminary data.</text>
</comment>
<dbReference type="EMBL" id="BAAAZP010000104">
    <property type="protein sequence ID" value="GAA3687228.1"/>
    <property type="molecule type" value="Genomic_DNA"/>
</dbReference>
<organism evidence="2 3">
    <name type="scientific">Nonomuraea antimicrobica</name>
    <dbReference type="NCBI Taxonomy" id="561173"/>
    <lineage>
        <taxon>Bacteria</taxon>
        <taxon>Bacillati</taxon>
        <taxon>Actinomycetota</taxon>
        <taxon>Actinomycetes</taxon>
        <taxon>Streptosporangiales</taxon>
        <taxon>Streptosporangiaceae</taxon>
        <taxon>Nonomuraea</taxon>
    </lineage>
</organism>
<dbReference type="Proteomes" id="UP001500902">
    <property type="component" value="Unassembled WGS sequence"/>
</dbReference>
<accession>A0ABP7CCG3</accession>
<name>A0ABP7CCG3_9ACTN</name>
<feature type="region of interest" description="Disordered" evidence="1">
    <location>
        <begin position="1"/>
        <end position="22"/>
    </location>
</feature>
<evidence type="ECO:0000313" key="3">
    <source>
        <dbReference type="Proteomes" id="UP001500902"/>
    </source>
</evidence>
<reference evidence="3" key="1">
    <citation type="journal article" date="2019" name="Int. J. Syst. Evol. Microbiol.">
        <title>The Global Catalogue of Microorganisms (GCM) 10K type strain sequencing project: providing services to taxonomists for standard genome sequencing and annotation.</title>
        <authorList>
            <consortium name="The Broad Institute Genomics Platform"/>
            <consortium name="The Broad Institute Genome Sequencing Center for Infectious Disease"/>
            <person name="Wu L."/>
            <person name="Ma J."/>
        </authorList>
    </citation>
    <scope>NUCLEOTIDE SEQUENCE [LARGE SCALE GENOMIC DNA]</scope>
    <source>
        <strain evidence="3">JCM 16904</strain>
    </source>
</reference>
<gene>
    <name evidence="2" type="ORF">GCM10022224_060390</name>
</gene>
<evidence type="ECO:0000313" key="2">
    <source>
        <dbReference type="EMBL" id="GAA3687228.1"/>
    </source>
</evidence>
<keyword evidence="3" id="KW-1185">Reference proteome</keyword>
<proteinExistence type="predicted"/>
<evidence type="ECO:0000256" key="1">
    <source>
        <dbReference type="SAM" id="MobiDB-lite"/>
    </source>
</evidence>
<sequence length="84" mass="9567">MAASNDPNRFRGGQWHRGAEGREHTAAVRAVAWRCTGSPWWRREPAGYWPVTVTEAKALTMRWSEQALSRLAPQMCPIGWESSR</sequence>
<protein>
    <submittedName>
        <fullName evidence="2">Uncharacterized protein</fullName>
    </submittedName>
</protein>